<proteinExistence type="inferred from homology"/>
<evidence type="ECO:0000313" key="8">
    <source>
        <dbReference type="EMBL" id="OAP17785.1"/>
    </source>
</evidence>
<comment type="caution">
    <text evidence="6">Lacks conserved residue(s) required for the propagation of feature annotation.</text>
</comment>
<evidence type="ECO:0000256" key="6">
    <source>
        <dbReference type="RuleBase" id="RU363077"/>
    </source>
</evidence>
<protein>
    <recommendedName>
        <fullName evidence="6">WAT1-related protein</fullName>
    </recommendedName>
</protein>
<feature type="transmembrane region" description="Helical" evidence="6">
    <location>
        <begin position="69"/>
        <end position="91"/>
    </location>
</feature>
<evidence type="ECO:0000256" key="3">
    <source>
        <dbReference type="ARBA" id="ARBA00022692"/>
    </source>
</evidence>
<sequence length="276" mass="31139">MMMEHKANMAMVFVQIVYAGMPLLSKVAISQGTNPFVFVFYRQAFAALALSPFAFFLESSKSSPLSFILLLKIFFISLCGLTLSLNLYYVAIENTTATFAAATTNAIPSITFVLALLFRYTTQKSLTLSYKPCDDPKIRDGDLEEVTRSGQSHWFNGWNVGRISVCFCKRAKFDKPLQQQHHPKRHRSINQKFCKRFNHNARCQYLLVFVDYHAEQGDEGISSEVAIGNTSMLVQLHTKRSLGSRGEQKPISLENRIRLTSSLNGLLCTFNPISNL</sequence>
<evidence type="ECO:0000256" key="4">
    <source>
        <dbReference type="ARBA" id="ARBA00022989"/>
    </source>
</evidence>
<evidence type="ECO:0000259" key="7">
    <source>
        <dbReference type="Pfam" id="PF00892"/>
    </source>
</evidence>
<evidence type="ECO:0000256" key="5">
    <source>
        <dbReference type="ARBA" id="ARBA00023136"/>
    </source>
</evidence>
<reference evidence="9" key="1">
    <citation type="journal article" date="2016" name="Proc. Natl. Acad. Sci. U.S.A.">
        <title>Chromosome-level assembly of Arabidopsis thaliana Ler reveals the extent of translocation and inversion polymorphisms.</title>
        <authorList>
            <person name="Zapata L."/>
            <person name="Ding J."/>
            <person name="Willing E.M."/>
            <person name="Hartwig B."/>
            <person name="Bezdan D."/>
            <person name="Jiao W.B."/>
            <person name="Patel V."/>
            <person name="Velikkakam James G."/>
            <person name="Koornneef M."/>
            <person name="Ossowski S."/>
            <person name="Schneeberger K."/>
        </authorList>
    </citation>
    <scope>NUCLEOTIDE SEQUENCE [LARGE SCALE GENOMIC DNA]</scope>
    <source>
        <strain evidence="9">cv. Landsberg erecta</strain>
    </source>
</reference>
<dbReference type="InterPro" id="IPR000620">
    <property type="entry name" value="EamA_dom"/>
</dbReference>
<dbReference type="Proteomes" id="UP000078284">
    <property type="component" value="Chromosome 1"/>
</dbReference>
<keyword evidence="3 6" id="KW-0812">Transmembrane</keyword>
<feature type="domain" description="EamA" evidence="7">
    <location>
        <begin position="8"/>
        <end position="118"/>
    </location>
</feature>
<dbReference type="EMBL" id="LUHQ01000001">
    <property type="protein sequence ID" value="OAP17785.1"/>
    <property type="molecule type" value="Genomic_DNA"/>
</dbReference>
<comment type="subcellular location">
    <subcellularLocation>
        <location evidence="1 6">Membrane</location>
        <topology evidence="1 6">Multi-pass membrane protein</topology>
    </subcellularLocation>
</comment>
<organism evidence="8 9">
    <name type="scientific">Arabidopsis thaliana</name>
    <name type="common">Mouse-ear cress</name>
    <dbReference type="NCBI Taxonomy" id="3702"/>
    <lineage>
        <taxon>Eukaryota</taxon>
        <taxon>Viridiplantae</taxon>
        <taxon>Streptophyta</taxon>
        <taxon>Embryophyta</taxon>
        <taxon>Tracheophyta</taxon>
        <taxon>Spermatophyta</taxon>
        <taxon>Magnoliopsida</taxon>
        <taxon>eudicotyledons</taxon>
        <taxon>Gunneridae</taxon>
        <taxon>Pentapetalae</taxon>
        <taxon>rosids</taxon>
        <taxon>malvids</taxon>
        <taxon>Brassicales</taxon>
        <taxon>Brassicaceae</taxon>
        <taxon>Camelineae</taxon>
        <taxon>Arabidopsis</taxon>
    </lineage>
</organism>
<evidence type="ECO:0000256" key="2">
    <source>
        <dbReference type="ARBA" id="ARBA00007635"/>
    </source>
</evidence>
<evidence type="ECO:0000313" key="9">
    <source>
        <dbReference type="Proteomes" id="UP000078284"/>
    </source>
</evidence>
<dbReference type="PANTHER" id="PTHR31218">
    <property type="entry name" value="WAT1-RELATED PROTEIN"/>
    <property type="match status" value="1"/>
</dbReference>
<dbReference type="InterPro" id="IPR037185">
    <property type="entry name" value="EmrE-like"/>
</dbReference>
<comment type="similarity">
    <text evidence="2 6">Belongs to the drug/metabolite transporter (DMT) superfamily. Plant drug/metabolite exporter (P-DME) (TC 2.A.7.4) family.</text>
</comment>
<dbReference type="GO" id="GO:0016020">
    <property type="term" value="C:membrane"/>
    <property type="evidence" value="ECO:0007669"/>
    <property type="project" value="UniProtKB-SubCell"/>
</dbReference>
<feature type="transmembrane region" description="Helical" evidence="6">
    <location>
        <begin position="40"/>
        <end position="57"/>
    </location>
</feature>
<keyword evidence="5 6" id="KW-0472">Membrane</keyword>
<dbReference type="Pfam" id="PF00892">
    <property type="entry name" value="EamA"/>
    <property type="match status" value="1"/>
</dbReference>
<feature type="transmembrane region" description="Helical" evidence="6">
    <location>
        <begin position="97"/>
        <end position="118"/>
    </location>
</feature>
<evidence type="ECO:0000256" key="1">
    <source>
        <dbReference type="ARBA" id="ARBA00004141"/>
    </source>
</evidence>
<dbReference type="ExpressionAtlas" id="A0A178WJW1">
    <property type="expression patterns" value="baseline and differential"/>
</dbReference>
<accession>A0A178WJW1</accession>
<comment type="caution">
    <text evidence="8">The sequence shown here is derived from an EMBL/GenBank/DDBJ whole genome shotgun (WGS) entry which is preliminary data.</text>
</comment>
<dbReference type="SUPFAM" id="SSF103481">
    <property type="entry name" value="Multidrug resistance efflux transporter EmrE"/>
    <property type="match status" value="1"/>
</dbReference>
<dbReference type="InterPro" id="IPR030184">
    <property type="entry name" value="WAT1-related"/>
</dbReference>
<dbReference type="GO" id="GO:0022857">
    <property type="term" value="F:transmembrane transporter activity"/>
    <property type="evidence" value="ECO:0007669"/>
    <property type="project" value="InterPro"/>
</dbReference>
<gene>
    <name evidence="8" type="ordered locus">AXX17_At1g39520</name>
</gene>
<name>A0A178WJW1_ARATH</name>
<keyword evidence="4 6" id="KW-1133">Transmembrane helix</keyword>
<dbReference type="AlphaFoldDB" id="A0A178WJW1"/>